<comment type="caution">
    <text evidence="1">The sequence shown here is derived from an EMBL/GenBank/DDBJ whole genome shotgun (WGS) entry which is preliminary data.</text>
</comment>
<reference evidence="1 2" key="1">
    <citation type="submission" date="2023-02" db="EMBL/GenBank/DDBJ databases">
        <title>LHISI_Scaffold_Assembly.</title>
        <authorList>
            <person name="Stuart O.P."/>
            <person name="Cleave R."/>
            <person name="Magrath M.J.L."/>
            <person name="Mikheyev A.S."/>
        </authorList>
    </citation>
    <scope>NUCLEOTIDE SEQUENCE [LARGE SCALE GENOMIC DNA]</scope>
    <source>
        <strain evidence="1">Daus_M_001</strain>
        <tissue evidence="1">Leg muscle</tissue>
    </source>
</reference>
<protein>
    <submittedName>
        <fullName evidence="1">Uncharacterized protein</fullName>
    </submittedName>
</protein>
<dbReference type="PANTHER" id="PTHR13265:SF0">
    <property type="entry name" value="HPR1"/>
    <property type="match status" value="1"/>
</dbReference>
<accession>A0ABQ9GW93</accession>
<organism evidence="1 2">
    <name type="scientific">Dryococelus australis</name>
    <dbReference type="NCBI Taxonomy" id="614101"/>
    <lineage>
        <taxon>Eukaryota</taxon>
        <taxon>Metazoa</taxon>
        <taxon>Ecdysozoa</taxon>
        <taxon>Arthropoda</taxon>
        <taxon>Hexapoda</taxon>
        <taxon>Insecta</taxon>
        <taxon>Pterygota</taxon>
        <taxon>Neoptera</taxon>
        <taxon>Polyneoptera</taxon>
        <taxon>Phasmatodea</taxon>
        <taxon>Verophasmatodea</taxon>
        <taxon>Anareolatae</taxon>
        <taxon>Phasmatidae</taxon>
        <taxon>Eurycanthinae</taxon>
        <taxon>Dryococelus</taxon>
    </lineage>
</organism>
<dbReference type="PANTHER" id="PTHR13265">
    <property type="entry name" value="THO COMPLEX SUBUNIT 1"/>
    <property type="match status" value="1"/>
</dbReference>
<keyword evidence="2" id="KW-1185">Reference proteome</keyword>
<name>A0ABQ9GW93_9NEOP</name>
<dbReference type="InterPro" id="IPR021861">
    <property type="entry name" value="THO_THOC1"/>
</dbReference>
<gene>
    <name evidence="1" type="ORF">PR048_020746</name>
</gene>
<sequence>MLATSEMPSVGILHFASSYNIKCSEAEHSDKRATLDQVFRDLLLTLLSSPQVNVPVWQQFVTYCIQACRLDLCTPTMPVVLLGDIFDALTLDECEQLFRFVEDGVSIWKEDLFFSACKNNLLRIFVAAPLQVTEHSFLWPHSLVSRQVLSILRTLRWVIEKIGTCRPERYMVTCCVLSQDFGVAGLNIVSEFNLDNVTEYGGEGVKDLDILSDKDDSMEEGSKPETNRMKLDYNLYCKFWALQDYFRNPNQCYNKMEWKTFSSHASSVLQAFQSFKLEDLQLKHSNLVPEAELGGKQHYFAKFLTNQKLLELQLSDSNFRRYVLLQFLILFQYLNSPVKFKS</sequence>
<evidence type="ECO:0000313" key="2">
    <source>
        <dbReference type="Proteomes" id="UP001159363"/>
    </source>
</evidence>
<dbReference type="Proteomes" id="UP001159363">
    <property type="component" value="Chromosome 7"/>
</dbReference>
<evidence type="ECO:0000313" key="1">
    <source>
        <dbReference type="EMBL" id="KAJ8876301.1"/>
    </source>
</evidence>
<dbReference type="Pfam" id="PF11957">
    <property type="entry name" value="efThoc1"/>
    <property type="match status" value="2"/>
</dbReference>
<proteinExistence type="predicted"/>
<dbReference type="EMBL" id="JARBHB010000008">
    <property type="protein sequence ID" value="KAJ8876301.1"/>
    <property type="molecule type" value="Genomic_DNA"/>
</dbReference>